<evidence type="ECO:0000313" key="1">
    <source>
        <dbReference type="EMBL" id="SFO27497.1"/>
    </source>
</evidence>
<evidence type="ECO:0000313" key="2">
    <source>
        <dbReference type="Proteomes" id="UP000198599"/>
    </source>
</evidence>
<keyword evidence="1" id="KW-0808">Transferase</keyword>
<dbReference type="GO" id="GO:0008671">
    <property type="term" value="F:2-dehydro-3-deoxygalactonokinase activity"/>
    <property type="evidence" value="ECO:0007669"/>
    <property type="project" value="InterPro"/>
</dbReference>
<dbReference type="Gene3D" id="3.30.420.310">
    <property type="entry name" value="2-keto-3-deoxy-galactonokinase, C-terminal domain"/>
    <property type="match status" value="2"/>
</dbReference>
<keyword evidence="1" id="KW-0418">Kinase</keyword>
<dbReference type="GO" id="GO:0034194">
    <property type="term" value="P:D-galactonate catabolic process"/>
    <property type="evidence" value="ECO:0007669"/>
    <property type="project" value="InterPro"/>
</dbReference>
<dbReference type="Proteomes" id="UP000198599">
    <property type="component" value="Unassembled WGS sequence"/>
</dbReference>
<gene>
    <name evidence="1" type="ORF">SAMN04487859_12227</name>
</gene>
<dbReference type="RefSeq" id="WP_092841589.1">
    <property type="nucleotide sequence ID" value="NZ_FOVP01000022.1"/>
</dbReference>
<dbReference type="EMBL" id="FOVP01000022">
    <property type="protein sequence ID" value="SFO27497.1"/>
    <property type="molecule type" value="Genomic_DNA"/>
</dbReference>
<keyword evidence="2" id="KW-1185">Reference proteome</keyword>
<dbReference type="Pfam" id="PF05035">
    <property type="entry name" value="DGOK"/>
    <property type="match status" value="1"/>
</dbReference>
<accession>A0A1I5FUN9</accession>
<dbReference type="AlphaFoldDB" id="A0A1I5FUN9"/>
<protein>
    <submittedName>
        <fullName evidence="1">2-keto-3-deoxy-galactonokinase</fullName>
    </submittedName>
</protein>
<proteinExistence type="predicted"/>
<name>A0A1I5FUN9_9RHOB</name>
<dbReference type="STRING" id="1005928.SAMN04487859_12227"/>
<dbReference type="InterPro" id="IPR007729">
    <property type="entry name" value="DGOK"/>
</dbReference>
<reference evidence="2" key="1">
    <citation type="submission" date="2016-10" db="EMBL/GenBank/DDBJ databases">
        <authorList>
            <person name="Varghese N."/>
            <person name="Submissions S."/>
        </authorList>
    </citation>
    <scope>NUCLEOTIDE SEQUENCE [LARGE SCALE GENOMIC DNA]</scope>
    <source>
        <strain evidence="2">DSM 28463</strain>
    </source>
</reference>
<sequence>MSDWAVIGHDGQCHRAFALSGATLTHQGSGADEAAALAGLGPMPQLYRIGEGLPDTLPCALLPGPGRGLVGLTQDSPADVIDGWTRLILLGFVARHPNWDGVACVLSDTLNHWVHLSADEAVSCQSFLTPTLISSLGGTTPPDSAAIADSLSRPERLAADLRRAQVTGIPAALTGHLLGAELAAARPYWLGQNVALIALDGDASGYAKALAAQGVPITQQDSETLLPDALATLAQVLGFTD</sequence>
<dbReference type="OrthoDB" id="256574at2"/>
<dbReference type="InterPro" id="IPR042257">
    <property type="entry name" value="DGOK_C"/>
</dbReference>
<organism evidence="1 2">
    <name type="scientific">Roseovarius lutimaris</name>
    <dbReference type="NCBI Taxonomy" id="1005928"/>
    <lineage>
        <taxon>Bacteria</taxon>
        <taxon>Pseudomonadati</taxon>
        <taxon>Pseudomonadota</taxon>
        <taxon>Alphaproteobacteria</taxon>
        <taxon>Rhodobacterales</taxon>
        <taxon>Roseobacteraceae</taxon>
        <taxon>Roseovarius</taxon>
    </lineage>
</organism>